<organism evidence="5 6">
    <name type="scientific">Planifilum fimeticola</name>
    <dbReference type="NCBI Taxonomy" id="201975"/>
    <lineage>
        <taxon>Bacteria</taxon>
        <taxon>Bacillati</taxon>
        <taxon>Bacillota</taxon>
        <taxon>Bacilli</taxon>
        <taxon>Bacillales</taxon>
        <taxon>Thermoactinomycetaceae</taxon>
        <taxon>Planifilum</taxon>
    </lineage>
</organism>
<dbReference type="AlphaFoldDB" id="A0A2T0LIJ8"/>
<reference evidence="5 6" key="1">
    <citation type="submission" date="2018-03" db="EMBL/GenBank/DDBJ databases">
        <title>Genomic Encyclopedia of Archaeal and Bacterial Type Strains, Phase II (KMG-II): from individual species to whole genera.</title>
        <authorList>
            <person name="Goeker M."/>
        </authorList>
    </citation>
    <scope>NUCLEOTIDE SEQUENCE [LARGE SCALE GENOMIC DNA]</scope>
    <source>
        <strain evidence="5 6">DSM 44946</strain>
    </source>
</reference>
<protein>
    <submittedName>
        <fullName evidence="5">Replicative DNA helicase loader DnaB</fullName>
    </submittedName>
</protein>
<dbReference type="Proteomes" id="UP000237797">
    <property type="component" value="Unassembled WGS sequence"/>
</dbReference>
<dbReference type="EMBL" id="PVNE01000002">
    <property type="protein sequence ID" value="PRX42260.1"/>
    <property type="molecule type" value="Genomic_DNA"/>
</dbReference>
<dbReference type="OrthoDB" id="2082007at2"/>
<name>A0A2T0LIJ8_9BACL</name>
<keyword evidence="5" id="KW-0378">Hydrolase</keyword>
<keyword evidence="6" id="KW-1185">Reference proteome</keyword>
<proteinExistence type="inferred from homology"/>
<feature type="region of interest" description="Disordered" evidence="2">
    <location>
        <begin position="296"/>
        <end position="317"/>
    </location>
</feature>
<gene>
    <name evidence="5" type="ORF">CLV97_10242</name>
</gene>
<dbReference type="InterPro" id="IPR006343">
    <property type="entry name" value="DnaB/C_C"/>
</dbReference>
<comment type="caution">
    <text evidence="5">The sequence shown here is derived from an EMBL/GenBank/DDBJ whole genome shotgun (WGS) entry which is preliminary data.</text>
</comment>
<feature type="compositionally biased region" description="Basic and acidic residues" evidence="2">
    <location>
        <begin position="450"/>
        <end position="467"/>
    </location>
</feature>
<feature type="domain" description="Replicative helicase loading/DNA remodeling protein DnaB N-terminal winged helix" evidence="4">
    <location>
        <begin position="26"/>
        <end position="176"/>
    </location>
</feature>
<evidence type="ECO:0000313" key="5">
    <source>
        <dbReference type="EMBL" id="PRX42260.1"/>
    </source>
</evidence>
<evidence type="ECO:0000259" key="4">
    <source>
        <dbReference type="Pfam" id="PF25888"/>
    </source>
</evidence>
<keyword evidence="5" id="KW-0547">Nucleotide-binding</keyword>
<evidence type="ECO:0000256" key="1">
    <source>
        <dbReference type="ARBA" id="ARBA00093462"/>
    </source>
</evidence>
<accession>A0A2T0LIJ8</accession>
<dbReference type="InterPro" id="IPR058660">
    <property type="entry name" value="WHD_DnaB"/>
</dbReference>
<keyword evidence="5" id="KW-0067">ATP-binding</keyword>
<feature type="region of interest" description="Disordered" evidence="2">
    <location>
        <begin position="419"/>
        <end position="468"/>
    </location>
</feature>
<feature type="domain" description="DnaB/C C-terminal" evidence="3">
    <location>
        <begin position="348"/>
        <end position="407"/>
    </location>
</feature>
<evidence type="ECO:0000256" key="2">
    <source>
        <dbReference type="SAM" id="MobiDB-lite"/>
    </source>
</evidence>
<keyword evidence="5" id="KW-0347">Helicase</keyword>
<dbReference type="GO" id="GO:0004386">
    <property type="term" value="F:helicase activity"/>
    <property type="evidence" value="ECO:0007669"/>
    <property type="project" value="UniProtKB-KW"/>
</dbReference>
<sequence length="489" mass="56718">MSSMIWKECTPRDGWWSRTLRPIHAADVSSLLHLYQPIVGTAAIGLYLTLAYQIPLHRAGASEVHSHLYLMNLLSLPLQDLLEARYRLEGVGLVNTYRSDKGEMRLYEYEIVPPLCPEQFFQSDVLSIALYNRLGKERYLAIRRKLLEGEGAYRKEQRGKNVTKSFQQVFGSFSPAEVSAAASVEKMWNPGVEPVSREGKPPSFFTEEDDLAMIRMRLESVLDPDAWTEEVEMQLREIRFLYQLTDWDLLRALQNPYVTYNGRIDLDRLRNFVCNEYRFRFGALPVVINRDFSRADSRKEPPVKGGQAKGSAASTEEEDHLKRHLKELASISPLELLSHFQNGMRIPDADMDLVERLVREYGLPFGVINVLLEYVMYTHDYKLPRPLVEKIAGHWKRRGVKTVEEAYDLAQKELNWEWKKQKQQRRQTKDRSARKGTGAEQLPRAVAKQMEAERRGKTEQAEVDPKVQAEILEELNRMRERFKEKRGST</sequence>
<dbReference type="Pfam" id="PF25888">
    <property type="entry name" value="WHD_DnaB"/>
    <property type="match status" value="1"/>
</dbReference>
<dbReference type="Pfam" id="PF07261">
    <property type="entry name" value="DnaB_2"/>
    <property type="match status" value="1"/>
</dbReference>
<evidence type="ECO:0000259" key="3">
    <source>
        <dbReference type="Pfam" id="PF07261"/>
    </source>
</evidence>
<dbReference type="RefSeq" id="WP_106343793.1">
    <property type="nucleotide sequence ID" value="NZ_PVNE01000002.1"/>
</dbReference>
<evidence type="ECO:0000313" key="6">
    <source>
        <dbReference type="Proteomes" id="UP000237797"/>
    </source>
</evidence>
<comment type="similarity">
    <text evidence="1">Belongs to the DnaB/DnaD family.</text>
</comment>